<dbReference type="GO" id="GO:0016020">
    <property type="term" value="C:membrane"/>
    <property type="evidence" value="ECO:0007669"/>
    <property type="project" value="InterPro"/>
</dbReference>
<feature type="transmembrane region" description="Helical" evidence="1">
    <location>
        <begin position="12"/>
        <end position="29"/>
    </location>
</feature>
<evidence type="ECO:0000313" key="3">
    <source>
        <dbReference type="EMBL" id="KAH3769277.1"/>
    </source>
</evidence>
<evidence type="ECO:0000313" key="4">
    <source>
        <dbReference type="Proteomes" id="UP000828390"/>
    </source>
</evidence>
<gene>
    <name evidence="3" type="ORF">DPMN_170527</name>
</gene>
<protein>
    <recommendedName>
        <fullName evidence="2">MAM domain-containing protein</fullName>
    </recommendedName>
</protein>
<dbReference type="AlphaFoldDB" id="A0A9D4DZY7"/>
<name>A0A9D4DZY7_DREPO</name>
<dbReference type="EMBL" id="JAIWYP010000009">
    <property type="protein sequence ID" value="KAH3769277.1"/>
    <property type="molecule type" value="Genomic_DNA"/>
</dbReference>
<reference evidence="3" key="1">
    <citation type="journal article" date="2019" name="bioRxiv">
        <title>The Genome of the Zebra Mussel, Dreissena polymorpha: A Resource for Invasive Species Research.</title>
        <authorList>
            <person name="McCartney M.A."/>
            <person name="Auch B."/>
            <person name="Kono T."/>
            <person name="Mallez S."/>
            <person name="Zhang Y."/>
            <person name="Obille A."/>
            <person name="Becker A."/>
            <person name="Abrahante J.E."/>
            <person name="Garbe J."/>
            <person name="Badalamenti J.P."/>
            <person name="Herman A."/>
            <person name="Mangelson H."/>
            <person name="Liachko I."/>
            <person name="Sullivan S."/>
            <person name="Sone E.D."/>
            <person name="Koren S."/>
            <person name="Silverstein K.A.T."/>
            <person name="Beckman K.B."/>
            <person name="Gohl D.M."/>
        </authorList>
    </citation>
    <scope>NUCLEOTIDE SEQUENCE</scope>
    <source>
        <strain evidence="3">Duluth1</strain>
        <tissue evidence="3">Whole animal</tissue>
    </source>
</reference>
<keyword evidence="1" id="KW-0472">Membrane</keyword>
<keyword evidence="1" id="KW-0812">Transmembrane</keyword>
<sequence>MRVGIITEFSGYIYFIFNCLCLYPVYLIPCDFEDEAACGYNLVDSNVLVANADGQWRRRGGYAHQIPPYDNTFGDDRGKILIFIFMKAMLFADHNMTA</sequence>
<dbReference type="InterPro" id="IPR000998">
    <property type="entry name" value="MAM_dom"/>
</dbReference>
<dbReference type="Proteomes" id="UP000828390">
    <property type="component" value="Unassembled WGS sequence"/>
</dbReference>
<reference evidence="3" key="2">
    <citation type="submission" date="2020-11" db="EMBL/GenBank/DDBJ databases">
        <authorList>
            <person name="McCartney M.A."/>
            <person name="Auch B."/>
            <person name="Kono T."/>
            <person name="Mallez S."/>
            <person name="Becker A."/>
            <person name="Gohl D.M."/>
            <person name="Silverstein K.A.T."/>
            <person name="Koren S."/>
            <person name="Bechman K.B."/>
            <person name="Herman A."/>
            <person name="Abrahante J.E."/>
            <person name="Garbe J."/>
        </authorList>
    </citation>
    <scope>NUCLEOTIDE SEQUENCE</scope>
    <source>
        <strain evidence="3">Duluth1</strain>
        <tissue evidence="3">Whole animal</tissue>
    </source>
</reference>
<evidence type="ECO:0000256" key="1">
    <source>
        <dbReference type="SAM" id="Phobius"/>
    </source>
</evidence>
<dbReference type="PROSITE" id="PS50060">
    <property type="entry name" value="MAM_2"/>
    <property type="match status" value="1"/>
</dbReference>
<organism evidence="3 4">
    <name type="scientific">Dreissena polymorpha</name>
    <name type="common">Zebra mussel</name>
    <name type="synonym">Mytilus polymorpha</name>
    <dbReference type="NCBI Taxonomy" id="45954"/>
    <lineage>
        <taxon>Eukaryota</taxon>
        <taxon>Metazoa</taxon>
        <taxon>Spiralia</taxon>
        <taxon>Lophotrochozoa</taxon>
        <taxon>Mollusca</taxon>
        <taxon>Bivalvia</taxon>
        <taxon>Autobranchia</taxon>
        <taxon>Heteroconchia</taxon>
        <taxon>Euheterodonta</taxon>
        <taxon>Imparidentia</taxon>
        <taxon>Neoheterodontei</taxon>
        <taxon>Myida</taxon>
        <taxon>Dreissenoidea</taxon>
        <taxon>Dreissenidae</taxon>
        <taxon>Dreissena</taxon>
    </lineage>
</organism>
<feature type="domain" description="MAM" evidence="2">
    <location>
        <begin position="28"/>
        <end position="83"/>
    </location>
</feature>
<proteinExistence type="predicted"/>
<keyword evidence="4" id="KW-1185">Reference proteome</keyword>
<comment type="caution">
    <text evidence="3">The sequence shown here is derived from an EMBL/GenBank/DDBJ whole genome shotgun (WGS) entry which is preliminary data.</text>
</comment>
<keyword evidence="1" id="KW-1133">Transmembrane helix</keyword>
<evidence type="ECO:0000259" key="2">
    <source>
        <dbReference type="PROSITE" id="PS50060"/>
    </source>
</evidence>
<accession>A0A9D4DZY7</accession>